<dbReference type="PIRSF" id="PIRSF006603">
    <property type="entry name" value="DinF"/>
    <property type="match status" value="1"/>
</dbReference>
<feature type="transmembrane region" description="Helical" evidence="10">
    <location>
        <begin position="95"/>
        <end position="114"/>
    </location>
</feature>
<feature type="transmembrane region" description="Helical" evidence="10">
    <location>
        <begin position="197"/>
        <end position="219"/>
    </location>
</feature>
<evidence type="ECO:0000313" key="12">
    <source>
        <dbReference type="Proteomes" id="UP000064912"/>
    </source>
</evidence>
<evidence type="ECO:0000313" key="11">
    <source>
        <dbReference type="EMBL" id="BAQ68738.1"/>
    </source>
</evidence>
<accession>A0A0D6B0R0</accession>
<feature type="transmembrane region" description="Helical" evidence="10">
    <location>
        <begin position="355"/>
        <end position="374"/>
    </location>
</feature>
<feature type="transmembrane region" description="Helical" evidence="10">
    <location>
        <begin position="54"/>
        <end position="83"/>
    </location>
</feature>
<dbReference type="InterPro" id="IPR048279">
    <property type="entry name" value="MdtK-like"/>
</dbReference>
<dbReference type="Pfam" id="PF01554">
    <property type="entry name" value="MatE"/>
    <property type="match status" value="2"/>
</dbReference>
<keyword evidence="3" id="KW-0050">Antiport</keyword>
<dbReference type="InterPro" id="IPR002528">
    <property type="entry name" value="MATE_fam"/>
</dbReference>
<comment type="subcellular location">
    <subcellularLocation>
        <location evidence="1">Cell inner membrane</location>
        <topology evidence="1">Multi-pass membrane protein</topology>
    </subcellularLocation>
</comment>
<keyword evidence="6 10" id="KW-1133">Transmembrane helix</keyword>
<dbReference type="GO" id="GO:0015297">
    <property type="term" value="F:antiporter activity"/>
    <property type="evidence" value="ECO:0007669"/>
    <property type="project" value="UniProtKB-KW"/>
</dbReference>
<dbReference type="PANTHER" id="PTHR43298:SF2">
    <property type="entry name" value="FMN_FAD EXPORTER YEEO-RELATED"/>
    <property type="match status" value="1"/>
</dbReference>
<dbReference type="CDD" id="cd13131">
    <property type="entry name" value="MATE_NorM_like"/>
    <property type="match status" value="1"/>
</dbReference>
<evidence type="ECO:0000256" key="1">
    <source>
        <dbReference type="ARBA" id="ARBA00004429"/>
    </source>
</evidence>
<dbReference type="PANTHER" id="PTHR43298">
    <property type="entry name" value="MULTIDRUG RESISTANCE PROTEIN NORM-RELATED"/>
    <property type="match status" value="1"/>
</dbReference>
<evidence type="ECO:0000256" key="5">
    <source>
        <dbReference type="ARBA" id="ARBA00022692"/>
    </source>
</evidence>
<evidence type="ECO:0000256" key="9">
    <source>
        <dbReference type="ARBA" id="ARBA00031636"/>
    </source>
</evidence>
<evidence type="ECO:0000256" key="8">
    <source>
        <dbReference type="ARBA" id="ARBA00023136"/>
    </source>
</evidence>
<sequence length="453" mass="47633">MTSAPSLSLSAHLRATLALGLPLVGSHLAQFGISLTDAVMLGWYDVGALAAEVLATSLFFVLFVVISGFAWAVMPMIATAAAAGDETQVRRVTRMALWICLGFGLLCLPAFFLSERVFLALGQTADLSAMAQDYLAIAGPGLLPALVVMVLKSYLSALERARVVLWITLGGVAVNAFGNYLLIFGKFGLPEMGLQGAALSSLIVNLVSMAAVVLYALWATPEHELFRRIWRPDWEAFWRVFRLGWPIGLTSLAEVGLFVASSVMMGWIGEVALAAHGIALQITSAIFMVHLGLSNAATIRAGAALGRRDRTGLYRGAVAAFGVSGVAVAVSLVAFLGWPEALVGAFIDPAAPDRAAVLAVGTGLLAAAALFQLVDAAQVMALGLLRGVQDTRVPMVMAGISYWLVGMPVSYGLGFGLGWGGIGIWLGLALGLALAGVLMMTRFWSRDWVPAAP</sequence>
<proteinExistence type="predicted"/>
<keyword evidence="4" id="KW-1003">Cell membrane</keyword>
<feature type="transmembrane region" description="Helical" evidence="10">
    <location>
        <begin position="313"/>
        <end position="335"/>
    </location>
</feature>
<protein>
    <recommendedName>
        <fullName evidence="9">Multidrug-efflux transporter</fullName>
    </recommendedName>
</protein>
<feature type="transmembrane region" description="Helical" evidence="10">
    <location>
        <begin position="419"/>
        <end position="440"/>
    </location>
</feature>
<organism evidence="11 12">
    <name type="scientific">Rhodovulum sulfidophilum</name>
    <name type="common">Rhodobacter sulfidophilus</name>
    <dbReference type="NCBI Taxonomy" id="35806"/>
    <lineage>
        <taxon>Bacteria</taxon>
        <taxon>Pseudomonadati</taxon>
        <taxon>Pseudomonadota</taxon>
        <taxon>Alphaproteobacteria</taxon>
        <taxon>Rhodobacterales</taxon>
        <taxon>Paracoccaceae</taxon>
        <taxon>Rhodovulum</taxon>
    </lineage>
</organism>
<dbReference type="AlphaFoldDB" id="A0A0D6B0R0"/>
<feature type="transmembrane region" description="Helical" evidence="10">
    <location>
        <begin position="273"/>
        <end position="293"/>
    </location>
</feature>
<dbReference type="GO" id="GO:0005886">
    <property type="term" value="C:plasma membrane"/>
    <property type="evidence" value="ECO:0007669"/>
    <property type="project" value="UniProtKB-SubCell"/>
</dbReference>
<evidence type="ECO:0000256" key="4">
    <source>
        <dbReference type="ARBA" id="ARBA00022475"/>
    </source>
</evidence>
<evidence type="ECO:0000256" key="7">
    <source>
        <dbReference type="ARBA" id="ARBA00023065"/>
    </source>
</evidence>
<keyword evidence="5 10" id="KW-0812">Transmembrane</keyword>
<feature type="transmembrane region" description="Helical" evidence="10">
    <location>
        <begin position="163"/>
        <end position="185"/>
    </location>
</feature>
<keyword evidence="8 10" id="KW-0472">Membrane</keyword>
<feature type="transmembrane region" description="Helical" evidence="10">
    <location>
        <begin position="240"/>
        <end position="267"/>
    </location>
</feature>
<dbReference type="GO" id="GO:0006811">
    <property type="term" value="P:monoatomic ion transport"/>
    <property type="evidence" value="ECO:0007669"/>
    <property type="project" value="UniProtKB-KW"/>
</dbReference>
<reference evidence="11 12" key="1">
    <citation type="submission" date="2015-02" db="EMBL/GenBank/DDBJ databases">
        <title>Genome sequene of Rhodovulum sulfidophilum DSM 2351.</title>
        <authorList>
            <person name="Nagao N."/>
        </authorList>
    </citation>
    <scope>NUCLEOTIDE SEQUENCE [LARGE SCALE GENOMIC DNA]</scope>
    <source>
        <strain evidence="11 12">DSM 2351</strain>
    </source>
</reference>
<dbReference type="InterPro" id="IPR050222">
    <property type="entry name" value="MATE_MdtK"/>
</dbReference>
<evidence type="ECO:0000256" key="6">
    <source>
        <dbReference type="ARBA" id="ARBA00022989"/>
    </source>
</evidence>
<keyword evidence="7" id="KW-0406">Ion transport</keyword>
<feature type="transmembrane region" description="Helical" evidence="10">
    <location>
        <begin position="134"/>
        <end position="151"/>
    </location>
</feature>
<name>A0A0D6B0R0_RHOSU</name>
<gene>
    <name evidence="11" type="ORF">NHU_01580</name>
</gene>
<evidence type="ECO:0000256" key="10">
    <source>
        <dbReference type="SAM" id="Phobius"/>
    </source>
</evidence>
<dbReference type="NCBIfam" id="TIGR00797">
    <property type="entry name" value="matE"/>
    <property type="match status" value="1"/>
</dbReference>
<feature type="transmembrane region" description="Helical" evidence="10">
    <location>
        <begin position="395"/>
        <end position="413"/>
    </location>
</feature>
<dbReference type="EMBL" id="AP014800">
    <property type="protein sequence ID" value="BAQ68738.1"/>
    <property type="molecule type" value="Genomic_DNA"/>
</dbReference>
<keyword evidence="2" id="KW-0813">Transport</keyword>
<evidence type="ECO:0000256" key="2">
    <source>
        <dbReference type="ARBA" id="ARBA00022448"/>
    </source>
</evidence>
<dbReference type="eggNOG" id="COG0534">
    <property type="taxonomic scope" value="Bacteria"/>
</dbReference>
<dbReference type="Proteomes" id="UP000064912">
    <property type="component" value="Chromosome"/>
</dbReference>
<dbReference type="GO" id="GO:0042910">
    <property type="term" value="F:xenobiotic transmembrane transporter activity"/>
    <property type="evidence" value="ECO:0007669"/>
    <property type="project" value="InterPro"/>
</dbReference>
<evidence type="ECO:0000256" key="3">
    <source>
        <dbReference type="ARBA" id="ARBA00022449"/>
    </source>
</evidence>
<dbReference type="KEGG" id="rsu:NHU_01580"/>
<dbReference type="PATRIC" id="fig|35806.4.peg.1636"/>